<dbReference type="EMBL" id="BMAO01028040">
    <property type="protein sequence ID" value="GFR21534.1"/>
    <property type="molecule type" value="Genomic_DNA"/>
</dbReference>
<comment type="subcellular location">
    <subcellularLocation>
        <location evidence="1">Membrane</location>
        <topology evidence="1">Multi-pass membrane protein</topology>
    </subcellularLocation>
</comment>
<dbReference type="GO" id="GO:0016020">
    <property type="term" value="C:membrane"/>
    <property type="evidence" value="ECO:0007669"/>
    <property type="project" value="UniProtKB-SubCell"/>
</dbReference>
<evidence type="ECO:0000256" key="5">
    <source>
        <dbReference type="SAM" id="Phobius"/>
    </source>
</evidence>
<keyword evidence="3 5" id="KW-1133">Transmembrane helix</keyword>
<dbReference type="Gene3D" id="1.20.1250.20">
    <property type="entry name" value="MFS general substrate transporter like domains"/>
    <property type="match status" value="1"/>
</dbReference>
<evidence type="ECO:0000256" key="3">
    <source>
        <dbReference type="ARBA" id="ARBA00022989"/>
    </source>
</evidence>
<evidence type="ECO:0000256" key="1">
    <source>
        <dbReference type="ARBA" id="ARBA00004141"/>
    </source>
</evidence>
<feature type="transmembrane region" description="Helical" evidence="5">
    <location>
        <begin position="39"/>
        <end position="57"/>
    </location>
</feature>
<dbReference type="SUPFAM" id="SSF103473">
    <property type="entry name" value="MFS general substrate transporter"/>
    <property type="match status" value="1"/>
</dbReference>
<comment type="caution">
    <text evidence="6">The sequence shown here is derived from an EMBL/GenBank/DDBJ whole genome shotgun (WGS) entry which is preliminary data.</text>
</comment>
<organism evidence="6 7">
    <name type="scientific">Trichonephila clavata</name>
    <name type="common">Joro spider</name>
    <name type="synonym">Nephila clavata</name>
    <dbReference type="NCBI Taxonomy" id="2740835"/>
    <lineage>
        <taxon>Eukaryota</taxon>
        <taxon>Metazoa</taxon>
        <taxon>Ecdysozoa</taxon>
        <taxon>Arthropoda</taxon>
        <taxon>Chelicerata</taxon>
        <taxon>Arachnida</taxon>
        <taxon>Araneae</taxon>
        <taxon>Araneomorphae</taxon>
        <taxon>Entelegynae</taxon>
        <taxon>Araneoidea</taxon>
        <taxon>Nephilidae</taxon>
        <taxon>Trichonephila</taxon>
    </lineage>
</organism>
<dbReference type="InterPro" id="IPR011701">
    <property type="entry name" value="MFS"/>
</dbReference>
<dbReference type="InterPro" id="IPR036259">
    <property type="entry name" value="MFS_trans_sf"/>
</dbReference>
<dbReference type="OrthoDB" id="6434632at2759"/>
<keyword evidence="2 5" id="KW-0812">Transmembrane</keyword>
<evidence type="ECO:0000313" key="6">
    <source>
        <dbReference type="EMBL" id="GFR21534.1"/>
    </source>
</evidence>
<dbReference type="PANTHER" id="PTHR24064">
    <property type="entry name" value="SOLUTE CARRIER FAMILY 22 MEMBER"/>
    <property type="match status" value="1"/>
</dbReference>
<reference evidence="6" key="1">
    <citation type="submission" date="2020-07" db="EMBL/GenBank/DDBJ databases">
        <title>Multicomponent nature underlies the extraordinary mechanical properties of spider dragline silk.</title>
        <authorList>
            <person name="Kono N."/>
            <person name="Nakamura H."/>
            <person name="Mori M."/>
            <person name="Yoshida Y."/>
            <person name="Ohtoshi R."/>
            <person name="Malay A.D."/>
            <person name="Moran D.A.P."/>
            <person name="Tomita M."/>
            <person name="Numata K."/>
            <person name="Arakawa K."/>
        </authorList>
    </citation>
    <scope>NUCLEOTIDE SEQUENCE</scope>
</reference>
<evidence type="ECO:0000313" key="7">
    <source>
        <dbReference type="Proteomes" id="UP000887116"/>
    </source>
</evidence>
<name>A0A8X6LVI6_TRICU</name>
<dbReference type="AlphaFoldDB" id="A0A8X6LVI6"/>
<sequence>IGRFPTTVLCLVGTCGSMFLSLLSTSYTIFVILRFFQSFFRAGMTIAGYVLLMEIVSTQHQAEVGIWIQFGWSTGFITLPAIAWFVRDWFWFQLVLSLCFLPCAFAYLVVPESPRWLLIKGKKDKLEKLLIKAAAINHREIKEDIKNLEMFKSGIEEEEKKNQTLWEVLKIPKMRNRTFNMIYIW</sequence>
<protein>
    <submittedName>
        <fullName evidence="6">Organic cation transporter protein</fullName>
    </submittedName>
</protein>
<evidence type="ECO:0000256" key="2">
    <source>
        <dbReference type="ARBA" id="ARBA00022692"/>
    </source>
</evidence>
<feature type="transmembrane region" description="Helical" evidence="5">
    <location>
        <begin position="90"/>
        <end position="110"/>
    </location>
</feature>
<feature type="transmembrane region" description="Helical" evidence="5">
    <location>
        <begin position="64"/>
        <end position="84"/>
    </location>
</feature>
<proteinExistence type="predicted"/>
<keyword evidence="4 5" id="KW-0472">Membrane</keyword>
<keyword evidence="7" id="KW-1185">Reference proteome</keyword>
<dbReference type="GO" id="GO:0022857">
    <property type="term" value="F:transmembrane transporter activity"/>
    <property type="evidence" value="ECO:0007669"/>
    <property type="project" value="InterPro"/>
</dbReference>
<dbReference type="Pfam" id="PF07690">
    <property type="entry name" value="MFS_1"/>
    <property type="match status" value="1"/>
</dbReference>
<feature type="non-terminal residue" evidence="6">
    <location>
        <position position="1"/>
    </location>
</feature>
<evidence type="ECO:0000256" key="4">
    <source>
        <dbReference type="ARBA" id="ARBA00023136"/>
    </source>
</evidence>
<gene>
    <name evidence="6" type="primary">Orct</name>
    <name evidence="6" type="ORF">TNCT_602941</name>
</gene>
<feature type="transmembrane region" description="Helical" evidence="5">
    <location>
        <begin position="7"/>
        <end position="33"/>
    </location>
</feature>
<accession>A0A8X6LVI6</accession>
<dbReference type="Proteomes" id="UP000887116">
    <property type="component" value="Unassembled WGS sequence"/>
</dbReference>